<organism evidence="2 3">
    <name type="scientific">Cochliobolus carbonum (strain 26-R-13)</name>
    <name type="common">Maize leaf spot fungus</name>
    <name type="synonym">Bipolaris zeicola</name>
    <dbReference type="NCBI Taxonomy" id="930089"/>
    <lineage>
        <taxon>Eukaryota</taxon>
        <taxon>Fungi</taxon>
        <taxon>Dikarya</taxon>
        <taxon>Ascomycota</taxon>
        <taxon>Pezizomycotina</taxon>
        <taxon>Dothideomycetes</taxon>
        <taxon>Pleosporomycetidae</taxon>
        <taxon>Pleosporales</taxon>
        <taxon>Pleosporineae</taxon>
        <taxon>Pleosporaceae</taxon>
        <taxon>Bipolaris</taxon>
    </lineage>
</organism>
<proteinExistence type="predicted"/>
<dbReference type="EMBL" id="KI964564">
    <property type="protein sequence ID" value="EUC36227.1"/>
    <property type="molecule type" value="Genomic_DNA"/>
</dbReference>
<keyword evidence="3" id="KW-1185">Reference proteome</keyword>
<dbReference type="AlphaFoldDB" id="W6YA29"/>
<dbReference type="HOGENOM" id="CLU_2967154_0_0_1"/>
<keyword evidence="1" id="KW-1133">Transmembrane helix</keyword>
<gene>
    <name evidence="2" type="ORF">COCCADRAFT_88701</name>
</gene>
<sequence>IIYVIDLVLKIYVYYLVLAWLKIHPLHYLFFIFFAQKEKAKDSGVRMVCNFSQPYHLSC</sequence>
<reference evidence="2 3" key="1">
    <citation type="journal article" date="2013" name="PLoS Genet.">
        <title>Comparative genome structure, secondary metabolite, and effector coding capacity across Cochliobolus pathogens.</title>
        <authorList>
            <person name="Condon B.J."/>
            <person name="Leng Y."/>
            <person name="Wu D."/>
            <person name="Bushley K.E."/>
            <person name="Ohm R.A."/>
            <person name="Otillar R."/>
            <person name="Martin J."/>
            <person name="Schackwitz W."/>
            <person name="Grimwood J."/>
            <person name="MohdZainudin N."/>
            <person name="Xue C."/>
            <person name="Wang R."/>
            <person name="Manning V.A."/>
            <person name="Dhillon B."/>
            <person name="Tu Z.J."/>
            <person name="Steffenson B.J."/>
            <person name="Salamov A."/>
            <person name="Sun H."/>
            <person name="Lowry S."/>
            <person name="LaButti K."/>
            <person name="Han J."/>
            <person name="Copeland A."/>
            <person name="Lindquist E."/>
            <person name="Barry K."/>
            <person name="Schmutz J."/>
            <person name="Baker S.E."/>
            <person name="Ciuffetti L.M."/>
            <person name="Grigoriev I.V."/>
            <person name="Zhong S."/>
            <person name="Turgeon B.G."/>
        </authorList>
    </citation>
    <scope>NUCLEOTIDE SEQUENCE [LARGE SCALE GENOMIC DNA]</scope>
    <source>
        <strain evidence="2 3">26-R-13</strain>
    </source>
</reference>
<dbReference type="Proteomes" id="UP000053841">
    <property type="component" value="Unassembled WGS sequence"/>
</dbReference>
<dbReference type="RefSeq" id="XP_007709505.1">
    <property type="nucleotide sequence ID" value="XM_007711315.1"/>
</dbReference>
<name>W6YA29_COCC2</name>
<feature type="transmembrane region" description="Helical" evidence="1">
    <location>
        <begin position="12"/>
        <end position="34"/>
    </location>
</feature>
<dbReference type="GeneID" id="19152628"/>
<keyword evidence="1" id="KW-0812">Transmembrane</keyword>
<evidence type="ECO:0000256" key="1">
    <source>
        <dbReference type="SAM" id="Phobius"/>
    </source>
</evidence>
<accession>W6YA29</accession>
<protein>
    <submittedName>
        <fullName evidence="2">Uncharacterized protein</fullName>
    </submittedName>
</protein>
<feature type="non-terminal residue" evidence="2">
    <location>
        <position position="1"/>
    </location>
</feature>
<dbReference type="KEGG" id="bze:COCCADRAFT_88701"/>
<evidence type="ECO:0000313" key="3">
    <source>
        <dbReference type="Proteomes" id="UP000053841"/>
    </source>
</evidence>
<evidence type="ECO:0000313" key="2">
    <source>
        <dbReference type="EMBL" id="EUC36227.1"/>
    </source>
</evidence>
<keyword evidence="1" id="KW-0472">Membrane</keyword>